<dbReference type="EMBL" id="CABFNS010000812">
    <property type="protein sequence ID" value="VUC29992.1"/>
    <property type="molecule type" value="Genomic_DNA"/>
</dbReference>
<dbReference type="PANTHER" id="PTHR47356:SF2">
    <property type="entry name" value="FAD-BINDING DOMAIN-CONTAINING PROTEIN-RELATED"/>
    <property type="match status" value="1"/>
</dbReference>
<keyword evidence="2" id="KW-0503">Monooxygenase</keyword>
<dbReference type="SUPFAM" id="SSF51905">
    <property type="entry name" value="FAD/NAD(P)-binding domain"/>
    <property type="match status" value="1"/>
</dbReference>
<gene>
    <name evidence="3" type="ORF">CLO192961_LOCUS273315</name>
</gene>
<dbReference type="Gene3D" id="3.50.50.60">
    <property type="entry name" value="FAD/NAD(P)-binding domain"/>
    <property type="match status" value="1"/>
</dbReference>
<dbReference type="InterPro" id="IPR036188">
    <property type="entry name" value="FAD/NAD-bd_sf"/>
</dbReference>
<accession>A0ABY6UFJ7</accession>
<reference evidence="3 4" key="1">
    <citation type="submission" date="2019-06" db="EMBL/GenBank/DDBJ databases">
        <authorList>
            <person name="Broberg M."/>
        </authorList>
    </citation>
    <scope>NUCLEOTIDE SEQUENCE [LARGE SCALE GENOMIC DNA]</scope>
</reference>
<evidence type="ECO:0000313" key="3">
    <source>
        <dbReference type="EMBL" id="VUC29992.1"/>
    </source>
</evidence>
<dbReference type="PANTHER" id="PTHR47356">
    <property type="entry name" value="FAD-DEPENDENT MONOOXYGENASE ASQG-RELATED"/>
    <property type="match status" value="1"/>
</dbReference>
<feature type="non-terminal residue" evidence="3">
    <location>
        <position position="1"/>
    </location>
</feature>
<sequence length="255" mass="28782">IIVVGDGTIGLAVAHTVHPAGIEFFIPERGITVVEDKGITIIPHSHTLRFSHRFIVARFLQKALGTSKFARGRSRVYISSSLYYLCCFSSLAFLPRSATAAARCLLSAARENILMREEVFDIKMHLDKVELFQGSIVIGTDGVNSKTRQLKRTVALETHLSQPWDPKQLYISSCQLLIGCFPSPSLLGFGHDIQSKDTATMYFSGPDRGWFFLYNRLPEPGKRRTNYTDHDVESEEQEFMKFPLIGIVKVKDVWR</sequence>
<name>A0ABY6UFJ7_BIOOC</name>
<keyword evidence="2" id="KW-0560">Oxidoreductase</keyword>
<keyword evidence="4" id="KW-1185">Reference proteome</keyword>
<evidence type="ECO:0008006" key="5">
    <source>
        <dbReference type="Google" id="ProtNLM"/>
    </source>
</evidence>
<dbReference type="InterPro" id="IPR050562">
    <property type="entry name" value="FAD_mOase_fung"/>
</dbReference>
<dbReference type="Proteomes" id="UP000766486">
    <property type="component" value="Unassembled WGS sequence"/>
</dbReference>
<evidence type="ECO:0000256" key="2">
    <source>
        <dbReference type="ARBA" id="ARBA00023033"/>
    </source>
</evidence>
<comment type="caution">
    <text evidence="3">The sequence shown here is derived from an EMBL/GenBank/DDBJ whole genome shotgun (WGS) entry which is preliminary data.</text>
</comment>
<feature type="non-terminal residue" evidence="3">
    <location>
        <position position="255"/>
    </location>
</feature>
<evidence type="ECO:0000256" key="1">
    <source>
        <dbReference type="ARBA" id="ARBA00001974"/>
    </source>
</evidence>
<comment type="cofactor">
    <cofactor evidence="1">
        <name>FAD</name>
        <dbReference type="ChEBI" id="CHEBI:57692"/>
    </cofactor>
</comment>
<proteinExistence type="predicted"/>
<organism evidence="3 4">
    <name type="scientific">Bionectria ochroleuca</name>
    <name type="common">Gliocladium roseum</name>
    <dbReference type="NCBI Taxonomy" id="29856"/>
    <lineage>
        <taxon>Eukaryota</taxon>
        <taxon>Fungi</taxon>
        <taxon>Dikarya</taxon>
        <taxon>Ascomycota</taxon>
        <taxon>Pezizomycotina</taxon>
        <taxon>Sordariomycetes</taxon>
        <taxon>Hypocreomycetidae</taxon>
        <taxon>Hypocreales</taxon>
        <taxon>Bionectriaceae</taxon>
        <taxon>Clonostachys</taxon>
    </lineage>
</organism>
<protein>
    <recommendedName>
        <fullName evidence="5">FAD-binding domain-containing protein</fullName>
    </recommendedName>
</protein>
<evidence type="ECO:0000313" key="4">
    <source>
        <dbReference type="Proteomes" id="UP000766486"/>
    </source>
</evidence>